<evidence type="ECO:0000256" key="1">
    <source>
        <dbReference type="SAM" id="Phobius"/>
    </source>
</evidence>
<feature type="transmembrane region" description="Helical" evidence="1">
    <location>
        <begin position="12"/>
        <end position="34"/>
    </location>
</feature>
<name>A0A1F4XLX3_9BACT</name>
<feature type="transmembrane region" description="Helical" evidence="1">
    <location>
        <begin position="82"/>
        <end position="100"/>
    </location>
</feature>
<evidence type="ECO:0000313" key="2">
    <source>
        <dbReference type="EMBL" id="OGC82752.1"/>
    </source>
</evidence>
<sequence>MAKTNKKTEQPVIYFWLKVVCFTLLLLASAFYFGTSLQQLSQIHDFPLPPFKEYLSWFVPFLISFSLLLLFSGLVAALIRPIWLPMIAFALAALALLLGWGISETAAMLVGSYLLICLLYTYSLKKGIQIRIRFVPTLAIRKQKLLALMLILLTSSSLFLGYTDFLKTREVTPADLEQTRFIHEAAAEYIIPKDLPAKQKEQKKKDFIGGTKEIFDQGANATLVAAKTYLPITLATLLFSILFLVAIVLIFLLYFVFFILFKLLQLSKVLWIEYEQKEIEKVVI</sequence>
<keyword evidence="1" id="KW-1133">Transmembrane helix</keyword>
<feature type="transmembrane region" description="Helical" evidence="1">
    <location>
        <begin position="54"/>
        <end position="75"/>
    </location>
</feature>
<dbReference type="AlphaFoldDB" id="A0A1F4XLX3"/>
<feature type="transmembrane region" description="Helical" evidence="1">
    <location>
        <begin position="106"/>
        <end position="124"/>
    </location>
</feature>
<reference evidence="2 3" key="1">
    <citation type="journal article" date="2016" name="Nat. Commun.">
        <title>Thousands of microbial genomes shed light on interconnected biogeochemical processes in an aquifer system.</title>
        <authorList>
            <person name="Anantharaman K."/>
            <person name="Brown C.T."/>
            <person name="Hug L.A."/>
            <person name="Sharon I."/>
            <person name="Castelle C.J."/>
            <person name="Probst A.J."/>
            <person name="Thomas B.C."/>
            <person name="Singh A."/>
            <person name="Wilkins M.J."/>
            <person name="Karaoz U."/>
            <person name="Brodie E.L."/>
            <person name="Williams K.H."/>
            <person name="Hubbard S.S."/>
            <person name="Banfield J.F."/>
        </authorList>
    </citation>
    <scope>NUCLEOTIDE SEQUENCE [LARGE SCALE GENOMIC DNA]</scope>
</reference>
<feature type="transmembrane region" description="Helical" evidence="1">
    <location>
        <begin position="145"/>
        <end position="163"/>
    </location>
</feature>
<feature type="transmembrane region" description="Helical" evidence="1">
    <location>
        <begin position="237"/>
        <end position="261"/>
    </location>
</feature>
<protein>
    <submittedName>
        <fullName evidence="2">Uncharacterized protein</fullName>
    </submittedName>
</protein>
<organism evidence="2 3">
    <name type="scientific">Candidatus Abawacabacteria bacterium RIFCSPHIGHO2_01_FULL_46_8</name>
    <dbReference type="NCBI Taxonomy" id="1817815"/>
    <lineage>
        <taxon>Bacteria</taxon>
        <taxon>Candidatus Abawacaibacteriota</taxon>
    </lineage>
</organism>
<gene>
    <name evidence="2" type="ORF">A2788_02515</name>
</gene>
<keyword evidence="1" id="KW-0812">Transmembrane</keyword>
<dbReference type="Proteomes" id="UP000177521">
    <property type="component" value="Unassembled WGS sequence"/>
</dbReference>
<accession>A0A1F4XLX3</accession>
<dbReference type="EMBL" id="MEWS01000008">
    <property type="protein sequence ID" value="OGC82752.1"/>
    <property type="molecule type" value="Genomic_DNA"/>
</dbReference>
<keyword evidence="1" id="KW-0472">Membrane</keyword>
<evidence type="ECO:0000313" key="3">
    <source>
        <dbReference type="Proteomes" id="UP000177521"/>
    </source>
</evidence>
<proteinExistence type="predicted"/>
<comment type="caution">
    <text evidence="2">The sequence shown here is derived from an EMBL/GenBank/DDBJ whole genome shotgun (WGS) entry which is preliminary data.</text>
</comment>